<reference evidence="2 3" key="1">
    <citation type="submission" date="2018-06" db="EMBL/GenBank/DDBJ databases">
        <title>Freshwater and sediment microbial communities from various areas in North America, analyzing microbe dynamics in response to fracking.</title>
        <authorList>
            <person name="Lamendella R."/>
        </authorList>
    </citation>
    <scope>NUCLEOTIDE SEQUENCE [LARGE SCALE GENOMIC DNA]</scope>
    <source>
        <strain evidence="2 3">97B</strain>
    </source>
</reference>
<dbReference type="GO" id="GO:0016757">
    <property type="term" value="F:glycosyltransferase activity"/>
    <property type="evidence" value="ECO:0007669"/>
    <property type="project" value="InterPro"/>
</dbReference>
<dbReference type="Pfam" id="PF00534">
    <property type="entry name" value="Glycos_transf_1"/>
    <property type="match status" value="1"/>
</dbReference>
<dbReference type="Gene3D" id="3.40.50.2000">
    <property type="entry name" value="Glycogen Phosphorylase B"/>
    <property type="match status" value="2"/>
</dbReference>
<name>A0A366EMF0_9BACI</name>
<accession>A0A366EMF0</accession>
<dbReference type="AlphaFoldDB" id="A0A366EMF0"/>
<organism evidence="2 3">
    <name type="scientific">Rossellomorea aquimaris</name>
    <dbReference type="NCBI Taxonomy" id="189382"/>
    <lineage>
        <taxon>Bacteria</taxon>
        <taxon>Bacillati</taxon>
        <taxon>Bacillota</taxon>
        <taxon>Bacilli</taxon>
        <taxon>Bacillales</taxon>
        <taxon>Bacillaceae</taxon>
        <taxon>Rossellomorea</taxon>
    </lineage>
</organism>
<dbReference type="PANTHER" id="PTHR12526">
    <property type="entry name" value="GLYCOSYLTRANSFERASE"/>
    <property type="match status" value="1"/>
</dbReference>
<dbReference type="OrthoDB" id="9813638at2"/>
<dbReference type="CDD" id="cd03811">
    <property type="entry name" value="GT4_GT28_WabH-like"/>
    <property type="match status" value="1"/>
</dbReference>
<evidence type="ECO:0000313" key="2">
    <source>
        <dbReference type="EMBL" id="RBP03156.1"/>
    </source>
</evidence>
<proteinExistence type="predicted"/>
<sequence>MKKILIMATNMNVGGVEKSLLSLLSEVPKGKYDITLYLLEKKGGFLDFIPSWIRVIEVDWYKKIKPIIMQSPHQIVKNYYLNNEIKRIPGFISTYFISKKTDNRYFYYKHVFNQIPFNADEFDIAISYQGPTDIIDYYIVKKVKAKKKIAWIHFDVAKHNINQKLYEKLHCNFNKIYVVSEEARKNLLEKFPNNKEKSEVFLNIISSNYISEMAKERINFDKNYKGLKIVTVGRLSLEKGQDLAIKVLQKLKEEGYKVKWYCIGEGRDRGLFEGMIDKYDLKNDFILLGAKANPYPYIAAADIYVQTSRHEGYCLSLAEARSLNRPIVTTQFTGVSEQIINKYNGLISTFNEEEMYMKIKSLLDNNEKRNFLSKNLEGDNLDTISEINKLFNYID</sequence>
<dbReference type="Proteomes" id="UP000252118">
    <property type="component" value="Unassembled WGS sequence"/>
</dbReference>
<dbReference type="InterPro" id="IPR001296">
    <property type="entry name" value="Glyco_trans_1"/>
</dbReference>
<evidence type="ECO:0000313" key="3">
    <source>
        <dbReference type="Proteomes" id="UP000252118"/>
    </source>
</evidence>
<comment type="caution">
    <text evidence="2">The sequence shown here is derived from an EMBL/GenBank/DDBJ whole genome shotgun (WGS) entry which is preliminary data.</text>
</comment>
<evidence type="ECO:0000259" key="1">
    <source>
        <dbReference type="Pfam" id="PF00534"/>
    </source>
</evidence>
<dbReference type="SUPFAM" id="SSF53756">
    <property type="entry name" value="UDP-Glycosyltransferase/glycogen phosphorylase"/>
    <property type="match status" value="1"/>
</dbReference>
<feature type="domain" description="Glycosyl transferase family 1" evidence="1">
    <location>
        <begin position="217"/>
        <end position="375"/>
    </location>
</feature>
<gene>
    <name evidence="2" type="ORF">DET59_11038</name>
</gene>
<protein>
    <submittedName>
        <fullName evidence="2">Glycosyltransferase involved in cell wall biosynthesis</fullName>
    </submittedName>
</protein>
<dbReference type="EMBL" id="QNRJ01000010">
    <property type="protein sequence ID" value="RBP03156.1"/>
    <property type="molecule type" value="Genomic_DNA"/>
</dbReference>
<keyword evidence="2" id="KW-0808">Transferase</keyword>
<dbReference type="RefSeq" id="WP_113970183.1">
    <property type="nucleotide sequence ID" value="NZ_QNRJ01000010.1"/>
</dbReference>